<feature type="compositionally biased region" description="Polar residues" evidence="1">
    <location>
        <begin position="350"/>
        <end position="363"/>
    </location>
</feature>
<dbReference type="EMBL" id="MSFM01000003">
    <property type="protein sequence ID" value="PKY06224.1"/>
    <property type="molecule type" value="Genomic_DNA"/>
</dbReference>
<feature type="region of interest" description="Disordered" evidence="1">
    <location>
        <begin position="202"/>
        <end position="229"/>
    </location>
</feature>
<dbReference type="InterPro" id="IPR047092">
    <property type="entry name" value="AFUB_07903/YDR124W-like_hel"/>
</dbReference>
<keyword evidence="4" id="KW-1185">Reference proteome</keyword>
<reference evidence="3" key="1">
    <citation type="submission" date="2016-12" db="EMBL/GenBank/DDBJ databases">
        <title>The genomes of Aspergillus section Nigri reveals drivers in fungal speciation.</title>
        <authorList>
            <consortium name="DOE Joint Genome Institute"/>
            <person name="Vesth T.C."/>
            <person name="Nybo J."/>
            <person name="Theobald S."/>
            <person name="Brandl J."/>
            <person name="Frisvad J.C."/>
            <person name="Nielsen K.F."/>
            <person name="Lyhne E.K."/>
            <person name="Kogle M.E."/>
            <person name="Kuo A."/>
            <person name="Riley R."/>
            <person name="Clum A."/>
            <person name="Nolan M."/>
            <person name="Lipzen A."/>
            <person name="Salamov A."/>
            <person name="Henrissat B."/>
            <person name="Wiebenga A."/>
            <person name="De vries R.P."/>
            <person name="Grigoriev I.V."/>
            <person name="Mortensen U.H."/>
            <person name="Andersen M.R."/>
            <person name="Baker S.E."/>
        </authorList>
    </citation>
    <scope>NUCLEOTIDE SEQUENCE</scope>
    <source>
        <strain evidence="3">IBT 28561</strain>
    </source>
</reference>
<feature type="compositionally biased region" description="Basic and acidic residues" evidence="1">
    <location>
        <begin position="218"/>
        <end position="227"/>
    </location>
</feature>
<accession>A0A2I1D8N3</accession>
<dbReference type="GeneID" id="36541667"/>
<feature type="domain" description="Subtelomeric hrmA-associated cluster protein AFUB-079030/YDR124W-like helical bundle" evidence="2">
    <location>
        <begin position="161"/>
        <end position="295"/>
    </location>
</feature>
<protein>
    <recommendedName>
        <fullName evidence="2">Subtelomeric hrmA-associated cluster protein AFUB-079030/YDR124W-like helical bundle domain-containing protein</fullName>
    </recommendedName>
</protein>
<dbReference type="InterPro" id="IPR021264">
    <property type="entry name" value="AFUB_079030/YDR124W-like"/>
</dbReference>
<feature type="compositionally biased region" description="Basic and acidic residues" evidence="1">
    <location>
        <begin position="319"/>
        <end position="338"/>
    </location>
</feature>
<feature type="region of interest" description="Disordered" evidence="1">
    <location>
        <begin position="319"/>
        <end position="384"/>
    </location>
</feature>
<evidence type="ECO:0000259" key="2">
    <source>
        <dbReference type="Pfam" id="PF11001"/>
    </source>
</evidence>
<dbReference type="Pfam" id="PF11001">
    <property type="entry name" value="AFUB_07903_YDR124W_hel"/>
    <property type="match status" value="1"/>
</dbReference>
<name>A0A2I1D8N3_ASPC2</name>
<gene>
    <name evidence="3" type="ORF">P168DRAFT_248917</name>
</gene>
<dbReference type="AlphaFoldDB" id="A0A2I1D8N3"/>
<dbReference type="PANTHER" id="PTHR36102:SF5">
    <property type="entry name" value="YDR124W-LIKE HELICAL BUNDLE DOMAIN-CONTAINING PROTEIN"/>
    <property type="match status" value="1"/>
</dbReference>
<dbReference type="Proteomes" id="UP000234254">
    <property type="component" value="Unassembled WGS sequence"/>
</dbReference>
<comment type="caution">
    <text evidence="3">The sequence shown here is derived from an EMBL/GenBank/DDBJ whole genome shotgun (WGS) entry which is preliminary data.</text>
</comment>
<organism evidence="3 4">
    <name type="scientific">Aspergillus campestris (strain IBT 28561)</name>
    <dbReference type="NCBI Taxonomy" id="1392248"/>
    <lineage>
        <taxon>Eukaryota</taxon>
        <taxon>Fungi</taxon>
        <taxon>Dikarya</taxon>
        <taxon>Ascomycota</taxon>
        <taxon>Pezizomycotina</taxon>
        <taxon>Eurotiomycetes</taxon>
        <taxon>Eurotiomycetidae</taxon>
        <taxon>Eurotiales</taxon>
        <taxon>Aspergillaceae</taxon>
        <taxon>Aspergillus</taxon>
        <taxon>Aspergillus subgen. Circumdati</taxon>
    </lineage>
</organism>
<sequence>MVLSASVSTTGAVKRPSSALQDDCLGWENAPPMGVSTSSFNVPYSHYAMIYLDNMGKLKVSESASIREQNGTVFSSDVRTKFLEILGAKVGYQKPLIRRSSGMGASEYGYAYPSDMSHYRHGKRRKASAHDPALEISFTEPFSDPVEELPACSATNMTGLEIGDTEKVLEYYENALKHFQQLNCRQIAKAFIKFIEPRKQVKHPYNGGRPRAGAPPGEKGDPEKTKPEWWPAGVVHKEPDHLKKDQRIRLLIHIVRKLGRFNITPDKLQEVAHDAKRQLKPNKMEVLDEIFRVRRLEERYERGEVDATTMVYVLNRDTNAKGDKDSDTVSEADQRADMDELDDVDDGFLTPSTSAEQTTSFASMDSMAMPSQGRSMHMGGDRNQMFPYSESLSFGEQPRTDRSYYHATPEYSDEYPSHPMIKASPNSSLISPNEAAFDYLAPPFPASTAGEQMVSSTRPVSVPMQHPVSHYDAWTPSYRQNVFNPMGYGAANQTLHQPSMYQMPMTSASHASDLPAGNGLPDMRGDKIEDLHPKGPSFRGGHLGHPHMMAAHHPTAA</sequence>
<proteinExistence type="predicted"/>
<evidence type="ECO:0000313" key="4">
    <source>
        <dbReference type="Proteomes" id="UP000234254"/>
    </source>
</evidence>
<dbReference type="PANTHER" id="PTHR36102">
    <property type="entry name" value="CHROMOSOME 10, WHOLE GENOME SHOTGUN SEQUENCE"/>
    <property type="match status" value="1"/>
</dbReference>
<feature type="compositionally biased region" description="Low complexity" evidence="1">
    <location>
        <begin position="207"/>
        <end position="217"/>
    </location>
</feature>
<evidence type="ECO:0000313" key="3">
    <source>
        <dbReference type="EMBL" id="PKY06224.1"/>
    </source>
</evidence>
<evidence type="ECO:0000256" key="1">
    <source>
        <dbReference type="SAM" id="MobiDB-lite"/>
    </source>
</evidence>
<dbReference type="RefSeq" id="XP_024694818.1">
    <property type="nucleotide sequence ID" value="XM_024834143.1"/>
</dbReference>
<dbReference type="VEuPathDB" id="FungiDB:P168DRAFT_248917"/>
<dbReference type="OrthoDB" id="5338458at2759"/>